<accession>A0A1F5PIZ4</accession>
<reference evidence="1 2" key="1">
    <citation type="journal article" date="2016" name="Nat. Commun.">
        <title>Thousands of microbial genomes shed light on interconnected biogeochemical processes in an aquifer system.</title>
        <authorList>
            <person name="Anantharaman K."/>
            <person name="Brown C.T."/>
            <person name="Hug L.A."/>
            <person name="Sharon I."/>
            <person name="Castelle C.J."/>
            <person name="Probst A.J."/>
            <person name="Thomas B.C."/>
            <person name="Singh A."/>
            <person name="Wilkins M.J."/>
            <person name="Karaoz U."/>
            <person name="Brodie E.L."/>
            <person name="Williams K.H."/>
            <person name="Hubbard S.S."/>
            <person name="Banfield J.F."/>
        </authorList>
    </citation>
    <scope>NUCLEOTIDE SEQUENCE [LARGE SCALE GENOMIC DNA]</scope>
</reference>
<sequence length="273" mass="29474">MAKKQFVIGASALAIVFGLALGVTSGFTFSKGSPVSAQVQPDNSAVAGPHTNAAIESIKAELDSVTQYESAYGCLTFGRGGQSEFCGASKERVGTLENKLTEEVHKLELSGRSSEALAQVKSNIESLAERKADVTFEGTSANPYTNAVKRIEQWQDDKGFLYIVNPTNNTIVQFGPGPGSKISFERNGSKSLPQSELKAMAEEYLSKHVADFGSVKANFSFRQMSKPGSVSYAFRWEDKSKPQGEDVTPFVQIVLSPVGEVMSFNDVRSLYSN</sequence>
<proteinExistence type="predicted"/>
<dbReference type="AlphaFoldDB" id="A0A1F5PIZ4"/>
<dbReference type="Proteomes" id="UP000177682">
    <property type="component" value="Unassembled WGS sequence"/>
</dbReference>
<dbReference type="EMBL" id="MFEY01000008">
    <property type="protein sequence ID" value="OGE89829.1"/>
    <property type="molecule type" value="Genomic_DNA"/>
</dbReference>
<organism evidence="1 2">
    <name type="scientific">Candidatus Doudnabacteria bacterium RIFCSPHIGHO2_12_FULL_48_16</name>
    <dbReference type="NCBI Taxonomy" id="1817838"/>
    <lineage>
        <taxon>Bacteria</taxon>
        <taxon>Candidatus Doudnaibacteriota</taxon>
    </lineage>
</organism>
<name>A0A1F5PIZ4_9BACT</name>
<evidence type="ECO:0000313" key="1">
    <source>
        <dbReference type="EMBL" id="OGE89829.1"/>
    </source>
</evidence>
<protein>
    <submittedName>
        <fullName evidence="1">Uncharacterized protein</fullName>
    </submittedName>
</protein>
<gene>
    <name evidence="1" type="ORF">A3E29_00375</name>
</gene>
<comment type="caution">
    <text evidence="1">The sequence shown here is derived from an EMBL/GenBank/DDBJ whole genome shotgun (WGS) entry which is preliminary data.</text>
</comment>
<evidence type="ECO:0000313" key="2">
    <source>
        <dbReference type="Proteomes" id="UP000177682"/>
    </source>
</evidence>